<name>A0A147K7C2_9BACI</name>
<keyword evidence="2" id="KW-1133">Transmembrane helix</keyword>
<dbReference type="RefSeq" id="WP_059351359.1">
    <property type="nucleotide sequence ID" value="NZ_LDYG01000032.1"/>
</dbReference>
<comment type="caution">
    <text evidence="3">The sequence shown here is derived from an EMBL/GenBank/DDBJ whole genome shotgun (WGS) entry which is preliminary data.</text>
</comment>
<gene>
    <name evidence="3" type="ORF">Q75_10880</name>
</gene>
<proteinExistence type="predicted"/>
<feature type="compositionally biased region" description="Basic and acidic residues" evidence="1">
    <location>
        <begin position="420"/>
        <end position="437"/>
    </location>
</feature>
<keyword evidence="4" id="KW-1185">Reference proteome</keyword>
<dbReference type="EMBL" id="LDYG01000032">
    <property type="protein sequence ID" value="KUP05879.1"/>
    <property type="molecule type" value="Genomic_DNA"/>
</dbReference>
<feature type="region of interest" description="Disordered" evidence="1">
    <location>
        <begin position="373"/>
        <end position="449"/>
    </location>
</feature>
<dbReference type="AlphaFoldDB" id="A0A147K7C2"/>
<accession>A0A147K7C2</accession>
<protein>
    <recommendedName>
        <fullName evidence="5">G5 domain-containing protein</fullName>
    </recommendedName>
</protein>
<dbReference type="PATRIC" id="fig|1150625.3.peg.2314"/>
<feature type="compositionally biased region" description="Low complexity" evidence="1">
    <location>
        <begin position="385"/>
        <end position="402"/>
    </location>
</feature>
<evidence type="ECO:0008006" key="5">
    <source>
        <dbReference type="Google" id="ProtNLM"/>
    </source>
</evidence>
<evidence type="ECO:0000313" key="3">
    <source>
        <dbReference type="EMBL" id="KUP05879.1"/>
    </source>
</evidence>
<dbReference type="STRING" id="1150625.Q75_10880"/>
<reference evidence="3 4" key="1">
    <citation type="journal article" date="2016" name="Front. Microbiol.">
        <title>Microevolution Analysis of Bacillus coahuilensis Unveils Differences in Phosphorus Acquisition Strategies and Their Regulation.</title>
        <authorList>
            <person name="Gomez-Lunar Z."/>
            <person name="Hernandez-Gonzalez I."/>
            <person name="Rodriguez-Torres M.D."/>
            <person name="Souza V."/>
            <person name="Olmedo-Alvarez G."/>
        </authorList>
    </citation>
    <scope>NUCLEOTIDE SEQUENCE [LARGE SCALE GENOMIC DNA]</scope>
    <source>
        <strain evidence="4">p1.1.43</strain>
    </source>
</reference>
<evidence type="ECO:0000256" key="2">
    <source>
        <dbReference type="SAM" id="Phobius"/>
    </source>
</evidence>
<organism evidence="3 4">
    <name type="scientific">Bacillus coahuilensis p1.1.43</name>
    <dbReference type="NCBI Taxonomy" id="1150625"/>
    <lineage>
        <taxon>Bacteria</taxon>
        <taxon>Bacillati</taxon>
        <taxon>Bacillota</taxon>
        <taxon>Bacilli</taxon>
        <taxon>Bacillales</taxon>
        <taxon>Bacillaceae</taxon>
        <taxon>Bacillus</taxon>
    </lineage>
</organism>
<feature type="compositionally biased region" description="Acidic residues" evidence="1">
    <location>
        <begin position="410"/>
        <end position="419"/>
    </location>
</feature>
<feature type="transmembrane region" description="Helical" evidence="2">
    <location>
        <begin position="9"/>
        <end position="31"/>
    </location>
</feature>
<keyword evidence="2" id="KW-0472">Membrane</keyword>
<evidence type="ECO:0000313" key="4">
    <source>
        <dbReference type="Proteomes" id="UP000074108"/>
    </source>
</evidence>
<sequence>MTGTSFTKILISLMLMTTYLFGFSQLGSFAFNRLVNSQNFTPNTSIGSVSVGGESTNSSMELVEEAIEQWGKTGEVLFSYVDNTVEIPLEFFTFDVEGSVGVASDSATNSLFVTIDREGLSAFIEKQFLLSENQLLVEELLNSLQRELSFLPSTTMIPLEEYVSTSDTREVLVEVISEPITIEPSLTSITNNLSSIQLKENTMFSLNDTITDRGITVKNENSLTLVGSLLYELFLSTNFLIVERSQSQSLSEGIRLGYEAKVSPSNQIDFVVANPNATMYELSLKLKGNRLVAELIGPAFPQEFKPLLKEEETFDPKTIIQYSPQVNSVEVKEEGKEGVMVTVYRQSFDSKGILIEDEFISEDFYPPVHRIEIHQSKRENTNVTSGDSKGQSDGASDSGDSSNGTTNPDTEGDEESSGEDSEKDKDEEKDKDKKEDNDSGDPYDPSITK</sequence>
<keyword evidence="2" id="KW-0812">Transmembrane</keyword>
<dbReference type="Proteomes" id="UP000074108">
    <property type="component" value="Unassembled WGS sequence"/>
</dbReference>
<evidence type="ECO:0000256" key="1">
    <source>
        <dbReference type="SAM" id="MobiDB-lite"/>
    </source>
</evidence>